<dbReference type="AlphaFoldDB" id="A0A4Q0RWR4"/>
<comment type="caution">
    <text evidence="2">The sequence shown here is derived from an EMBL/GenBank/DDBJ whole genome shotgun (WGS) entry which is preliminary data.</text>
</comment>
<proteinExistence type="predicted"/>
<evidence type="ECO:0000313" key="2">
    <source>
        <dbReference type="EMBL" id="RXH24322.1"/>
    </source>
</evidence>
<accession>A0A4Q0RWR4</accession>
<sequence>MTDTSATIIDFNAYEARKHAAAERSRGGAHPMTLEGELVPFYLSSLFLTTWIQLCLLALPSD</sequence>
<feature type="transmembrane region" description="Helical" evidence="1">
    <location>
        <begin position="41"/>
        <end position="59"/>
    </location>
</feature>
<keyword evidence="1" id="KW-1133">Transmembrane helix</keyword>
<protein>
    <submittedName>
        <fullName evidence="2">Uncharacterized protein</fullName>
    </submittedName>
</protein>
<evidence type="ECO:0000256" key="1">
    <source>
        <dbReference type="SAM" id="Phobius"/>
    </source>
</evidence>
<organism evidence="2 3">
    <name type="scientific">Bradyrhizobium zhanjiangense</name>
    <dbReference type="NCBI Taxonomy" id="1325107"/>
    <lineage>
        <taxon>Bacteria</taxon>
        <taxon>Pseudomonadati</taxon>
        <taxon>Pseudomonadota</taxon>
        <taxon>Alphaproteobacteria</taxon>
        <taxon>Hyphomicrobiales</taxon>
        <taxon>Nitrobacteraceae</taxon>
        <taxon>Bradyrhizobium</taxon>
    </lineage>
</organism>
<reference evidence="2 3" key="1">
    <citation type="submission" date="2015-04" db="EMBL/GenBank/DDBJ databases">
        <title>Comparative genomics of rhizobia nodulating Arachis hypogaea in China.</title>
        <authorList>
            <person name="Li Y."/>
        </authorList>
    </citation>
    <scope>NUCLEOTIDE SEQUENCE [LARGE SCALE GENOMIC DNA]</scope>
    <source>
        <strain evidence="2 3">CCBAU 51787</strain>
    </source>
</reference>
<dbReference type="Proteomes" id="UP000290565">
    <property type="component" value="Unassembled WGS sequence"/>
</dbReference>
<gene>
    <name evidence="2" type="ORF">XH94_36285</name>
</gene>
<name>A0A4Q0RWR4_9BRAD</name>
<evidence type="ECO:0000313" key="3">
    <source>
        <dbReference type="Proteomes" id="UP000290565"/>
    </source>
</evidence>
<dbReference type="RefSeq" id="WP_128947435.1">
    <property type="nucleotide sequence ID" value="NZ_LBJM01000197.1"/>
</dbReference>
<dbReference type="EMBL" id="LBJM01000197">
    <property type="protein sequence ID" value="RXH24322.1"/>
    <property type="molecule type" value="Genomic_DNA"/>
</dbReference>
<keyword evidence="1" id="KW-0812">Transmembrane</keyword>
<keyword evidence="1" id="KW-0472">Membrane</keyword>